<dbReference type="EMBL" id="JAENIJ010000001">
    <property type="protein sequence ID" value="MBK1880844.1"/>
    <property type="molecule type" value="Genomic_DNA"/>
</dbReference>
<name>A0A934S4A1_9BACT</name>
<evidence type="ECO:0000313" key="1">
    <source>
        <dbReference type="EMBL" id="MBK1880844.1"/>
    </source>
</evidence>
<keyword evidence="2" id="KW-1185">Reference proteome</keyword>
<dbReference type="AlphaFoldDB" id="A0A934S4A1"/>
<dbReference type="Proteomes" id="UP000603141">
    <property type="component" value="Unassembled WGS sequence"/>
</dbReference>
<accession>A0A934S4A1</accession>
<proteinExistence type="predicted"/>
<organism evidence="1 2">
    <name type="scientific">Luteolibacter pohnpeiensis</name>
    <dbReference type="NCBI Taxonomy" id="454153"/>
    <lineage>
        <taxon>Bacteria</taxon>
        <taxon>Pseudomonadati</taxon>
        <taxon>Verrucomicrobiota</taxon>
        <taxon>Verrucomicrobiia</taxon>
        <taxon>Verrucomicrobiales</taxon>
        <taxon>Verrucomicrobiaceae</taxon>
        <taxon>Luteolibacter</taxon>
    </lineage>
</organism>
<dbReference type="RefSeq" id="WP_200266446.1">
    <property type="nucleotide sequence ID" value="NZ_JAENIJ010000001.1"/>
</dbReference>
<comment type="caution">
    <text evidence="1">The sequence shown here is derived from an EMBL/GenBank/DDBJ whole genome shotgun (WGS) entry which is preliminary data.</text>
</comment>
<gene>
    <name evidence="1" type="ORF">JIN85_00375</name>
</gene>
<protein>
    <submittedName>
        <fullName evidence="1">Uncharacterized protein</fullName>
    </submittedName>
</protein>
<reference evidence="1" key="1">
    <citation type="submission" date="2021-01" db="EMBL/GenBank/DDBJ databases">
        <title>Modified the classification status of verrucomicrobia.</title>
        <authorList>
            <person name="Feng X."/>
        </authorList>
    </citation>
    <scope>NUCLEOTIDE SEQUENCE</scope>
    <source>
        <strain evidence="1">KCTC 22041</strain>
    </source>
</reference>
<evidence type="ECO:0000313" key="2">
    <source>
        <dbReference type="Proteomes" id="UP000603141"/>
    </source>
</evidence>
<sequence>MILLVSIVRFAKTLTDMRLPNFQNARRAIIGCIALAAGSLQAGPMEVRLAAAHDEFLVNRREAIHGLLDPFGVPEVARPVIETPRGPFHKPEDWKRHVVATVFWVGEQPSENNPTANTKSAWDPNWQANFGGYDDPLARDGYAPAGFVPQQNSFYVALPYNDLTSGGKHREEASKVIPWFWEKYRGDGISVCKGHWVEIHRGGRVCYAQWEDVGPFVVDHWQYVFGQERPRLNRNNAAGIDLSPAVRDFLGLRSGEEVEWRFVEDYEVPVGPWRR</sequence>